<evidence type="ECO:0000256" key="1">
    <source>
        <dbReference type="SAM" id="SignalP"/>
    </source>
</evidence>
<dbReference type="InterPro" id="IPR002889">
    <property type="entry name" value="WSC_carb-bd"/>
</dbReference>
<gene>
    <name evidence="3" type="ORF">Aory04_000015500</name>
</gene>
<feature type="chain" id="PRO_5043034961" evidence="1">
    <location>
        <begin position="27"/>
        <end position="106"/>
    </location>
</feature>
<protein>
    <submittedName>
        <fullName evidence="3">Unnamed protein product</fullName>
    </submittedName>
</protein>
<dbReference type="SMART" id="SM00321">
    <property type="entry name" value="WSC"/>
    <property type="match status" value="1"/>
</dbReference>
<proteinExistence type="predicted"/>
<reference evidence="3" key="1">
    <citation type="submission" date="2023-04" db="EMBL/GenBank/DDBJ databases">
        <title>Aspergillus oryzae NBRC 4228.</title>
        <authorList>
            <person name="Ichikawa N."/>
            <person name="Sato H."/>
            <person name="Tonouchi N."/>
        </authorList>
    </citation>
    <scope>NUCLEOTIDE SEQUENCE</scope>
    <source>
        <strain evidence="3">NBRC 4228</strain>
    </source>
</reference>
<dbReference type="Pfam" id="PF01822">
    <property type="entry name" value="WSC"/>
    <property type="match status" value="1"/>
</dbReference>
<keyword evidence="1" id="KW-0732">Signal</keyword>
<evidence type="ECO:0000259" key="2">
    <source>
        <dbReference type="PROSITE" id="PS51212"/>
    </source>
</evidence>
<name>A0AAN4YCB2_ASPOZ</name>
<evidence type="ECO:0000313" key="4">
    <source>
        <dbReference type="Proteomes" id="UP001165205"/>
    </source>
</evidence>
<dbReference type="Proteomes" id="UP001165205">
    <property type="component" value="Unassembled WGS sequence"/>
</dbReference>
<dbReference type="PROSITE" id="PS51212">
    <property type="entry name" value="WSC"/>
    <property type="match status" value="1"/>
</dbReference>
<dbReference type="AlphaFoldDB" id="A0AAN4YCB2"/>
<comment type="caution">
    <text evidence="3">The sequence shown here is derived from an EMBL/GenBank/DDBJ whole genome shotgun (WGS) entry which is preliminary data.</text>
</comment>
<evidence type="ECO:0000313" key="3">
    <source>
        <dbReference type="EMBL" id="GMG22526.1"/>
    </source>
</evidence>
<dbReference type="EMBL" id="BSYA01000001">
    <property type="protein sequence ID" value="GMG22526.1"/>
    <property type="molecule type" value="Genomic_DNA"/>
</dbReference>
<feature type="signal peptide" evidence="1">
    <location>
        <begin position="1"/>
        <end position="26"/>
    </location>
</feature>
<organism evidence="3 4">
    <name type="scientific">Aspergillus oryzae</name>
    <name type="common">Yellow koji mold</name>
    <dbReference type="NCBI Taxonomy" id="5062"/>
    <lineage>
        <taxon>Eukaryota</taxon>
        <taxon>Fungi</taxon>
        <taxon>Dikarya</taxon>
        <taxon>Ascomycota</taxon>
        <taxon>Pezizomycotina</taxon>
        <taxon>Eurotiomycetes</taxon>
        <taxon>Eurotiomycetidae</taxon>
        <taxon>Eurotiales</taxon>
        <taxon>Aspergillaceae</taxon>
        <taxon>Aspergillus</taxon>
        <taxon>Aspergillus subgen. Circumdati</taxon>
    </lineage>
</organism>
<accession>A0AAN4YCB2</accession>
<feature type="domain" description="WSC" evidence="2">
    <location>
        <begin position="28"/>
        <end position="106"/>
    </location>
</feature>
<sequence length="106" mass="11312">MKSFTMKSALAASALLIAAYLPAVNAQTQVDKGCYSDSTPLKDQGSYTYQSNGYCQKLCLKDNYAVFALAKGTNCLCGNQLPATSAKTDDSNCNVKCAGWPDVMCM</sequence>